<dbReference type="RefSeq" id="WP_117158096.1">
    <property type="nucleotide sequence ID" value="NZ_QVID01000001.1"/>
</dbReference>
<dbReference type="EMBL" id="QVID01000001">
    <property type="protein sequence ID" value="RFN59097.1"/>
    <property type="molecule type" value="Genomic_DNA"/>
</dbReference>
<feature type="compositionally biased region" description="Low complexity" evidence="1">
    <location>
        <begin position="217"/>
        <end position="227"/>
    </location>
</feature>
<accession>A0A3E1QAE6</accession>
<keyword evidence="2" id="KW-1133">Transmembrane helix</keyword>
<feature type="compositionally biased region" description="Polar residues" evidence="1">
    <location>
        <begin position="175"/>
        <end position="189"/>
    </location>
</feature>
<feature type="compositionally biased region" description="Basic and acidic residues" evidence="1">
    <location>
        <begin position="162"/>
        <end position="171"/>
    </location>
</feature>
<feature type="compositionally biased region" description="Low complexity" evidence="1">
    <location>
        <begin position="128"/>
        <end position="144"/>
    </location>
</feature>
<feature type="compositionally biased region" description="Basic and acidic residues" evidence="1">
    <location>
        <begin position="108"/>
        <end position="127"/>
    </location>
</feature>
<feature type="region of interest" description="Disordered" evidence="1">
    <location>
        <begin position="78"/>
        <end position="232"/>
    </location>
</feature>
<keyword evidence="4" id="KW-1185">Reference proteome</keyword>
<feature type="transmembrane region" description="Helical" evidence="2">
    <location>
        <begin position="46"/>
        <end position="68"/>
    </location>
</feature>
<organism evidence="3 4">
    <name type="scientific">Marixanthomonas ophiurae</name>
    <dbReference type="NCBI Taxonomy" id="387659"/>
    <lineage>
        <taxon>Bacteria</taxon>
        <taxon>Pseudomonadati</taxon>
        <taxon>Bacteroidota</taxon>
        <taxon>Flavobacteriia</taxon>
        <taxon>Flavobacteriales</taxon>
        <taxon>Flavobacteriaceae</taxon>
        <taxon>Marixanthomonas</taxon>
    </lineage>
</organism>
<dbReference type="Proteomes" id="UP000261082">
    <property type="component" value="Unassembled WGS sequence"/>
</dbReference>
<name>A0A3E1QAE6_9FLAO</name>
<proteinExistence type="predicted"/>
<sequence length="503" mass="55397">MKNKKHIDELFKERFKNHETTPPPHVWDNIQAELQEKKKDRKVIPLWWKLGGVAALLALLFTIGNSVFNNEETNNKVVTEEKTAPIPTDSETKAEETIYNDSQVASETGEKSTEKTIDDDQKQHSDTNKASNNSLNSEENNKSAVAVENTPEGKIKNPVHKTTSEKEDNRAKQRNVITENDVTAIASETKNSDSKEVSEKNNSEKTNDLIRKESSISEEINSETAISETEKEIKKETEKKSIFDEIEDTKKAEEAVATTNKPQNRWDVAPNVAPVYYSSLNGGSSIDPVFADNSQSGDVNISYGVQVAYNITDRLSIRSGVNNVNLGYATGGVDIGTGPVAFGLSTINYNGNENIIIPADKGALNMATPGGDGFGTITPKSTGGSAQIIQDISYYEVPLELKYALLNNRFGINMIGGVSTLFLGNNEISVKDGNFRSVLGEANNLNSLSFTTNVGVGFDYKISKRLKFNVEPMFKYQLNPYTDSSVGFKPYYIGLYSGLSFKF</sequence>
<feature type="compositionally biased region" description="Basic and acidic residues" evidence="1">
    <location>
        <begin position="190"/>
        <end position="215"/>
    </location>
</feature>
<evidence type="ECO:0000256" key="1">
    <source>
        <dbReference type="SAM" id="MobiDB-lite"/>
    </source>
</evidence>
<evidence type="ECO:0000313" key="4">
    <source>
        <dbReference type="Proteomes" id="UP000261082"/>
    </source>
</evidence>
<gene>
    <name evidence="3" type="ORF">DZ858_03200</name>
</gene>
<keyword evidence="2" id="KW-0472">Membrane</keyword>
<evidence type="ECO:0000313" key="3">
    <source>
        <dbReference type="EMBL" id="RFN59097.1"/>
    </source>
</evidence>
<dbReference type="AlphaFoldDB" id="A0A3E1QAE6"/>
<keyword evidence="2" id="KW-0812">Transmembrane</keyword>
<dbReference type="OrthoDB" id="1113942at2"/>
<reference evidence="3 4" key="1">
    <citation type="journal article" date="2007" name="Int. J. Syst. Evol. Microbiol.">
        <title>Marixanthomonas ophiurae gen. nov., sp. nov., a marine bacterium of the family Flavobacteriaceae isolated from a deep-sea brittle star.</title>
        <authorList>
            <person name="Romanenko L.A."/>
            <person name="Uchino M."/>
            <person name="Frolova G.M."/>
            <person name="Mikhailov V.V."/>
        </authorList>
    </citation>
    <scope>NUCLEOTIDE SEQUENCE [LARGE SCALE GENOMIC DNA]</scope>
    <source>
        <strain evidence="3 4">KMM 3046</strain>
    </source>
</reference>
<comment type="caution">
    <text evidence="3">The sequence shown here is derived from an EMBL/GenBank/DDBJ whole genome shotgun (WGS) entry which is preliminary data.</text>
</comment>
<protein>
    <submittedName>
        <fullName evidence="3">PorT family protein</fullName>
    </submittedName>
</protein>
<evidence type="ECO:0000256" key="2">
    <source>
        <dbReference type="SAM" id="Phobius"/>
    </source>
</evidence>